<evidence type="ECO:0000256" key="4">
    <source>
        <dbReference type="ARBA" id="ARBA00022786"/>
    </source>
</evidence>
<keyword evidence="10" id="KW-1185">Reference proteome</keyword>
<evidence type="ECO:0000313" key="10">
    <source>
        <dbReference type="Proteomes" id="UP000756346"/>
    </source>
</evidence>
<dbReference type="InterPro" id="IPR018200">
    <property type="entry name" value="USP_CS"/>
</dbReference>
<dbReference type="RefSeq" id="XP_046018414.1">
    <property type="nucleotide sequence ID" value="XM_046156230.1"/>
</dbReference>
<dbReference type="InterPro" id="IPR001394">
    <property type="entry name" value="Peptidase_C19_UCH"/>
</dbReference>
<keyword evidence="3" id="KW-0645">Protease</keyword>
<dbReference type="Gene3D" id="3.40.250.10">
    <property type="entry name" value="Rhodanese-like domain"/>
    <property type="match status" value="1"/>
</dbReference>
<feature type="region of interest" description="Disordered" evidence="7">
    <location>
        <begin position="506"/>
        <end position="540"/>
    </location>
</feature>
<evidence type="ECO:0000256" key="2">
    <source>
        <dbReference type="ARBA" id="ARBA00012759"/>
    </source>
</evidence>
<comment type="catalytic activity">
    <reaction evidence="1">
        <text>Thiol-dependent hydrolysis of ester, thioester, amide, peptide and isopeptide bonds formed by the C-terminal Gly of ubiquitin (a 76-residue protein attached to proteins as an intracellular targeting signal).</text>
        <dbReference type="EC" id="3.4.19.12"/>
    </reaction>
</comment>
<feature type="compositionally biased region" description="Pro residues" evidence="7">
    <location>
        <begin position="601"/>
        <end position="610"/>
    </location>
</feature>
<dbReference type="SUPFAM" id="SSF52821">
    <property type="entry name" value="Rhodanese/Cell cycle control phosphatase"/>
    <property type="match status" value="1"/>
</dbReference>
<organism evidence="9 10">
    <name type="scientific">Microdochium trichocladiopsis</name>
    <dbReference type="NCBI Taxonomy" id="1682393"/>
    <lineage>
        <taxon>Eukaryota</taxon>
        <taxon>Fungi</taxon>
        <taxon>Dikarya</taxon>
        <taxon>Ascomycota</taxon>
        <taxon>Pezizomycotina</taxon>
        <taxon>Sordariomycetes</taxon>
        <taxon>Xylariomycetidae</taxon>
        <taxon>Xylariales</taxon>
        <taxon>Microdochiaceae</taxon>
        <taxon>Microdochium</taxon>
    </lineage>
</organism>
<dbReference type="Gene3D" id="3.90.70.10">
    <property type="entry name" value="Cysteine proteinases"/>
    <property type="match status" value="1"/>
</dbReference>
<reference evidence="9" key="1">
    <citation type="journal article" date="2021" name="Nat. Commun.">
        <title>Genetic determinants of endophytism in the Arabidopsis root mycobiome.</title>
        <authorList>
            <person name="Mesny F."/>
            <person name="Miyauchi S."/>
            <person name="Thiergart T."/>
            <person name="Pickel B."/>
            <person name="Atanasova L."/>
            <person name="Karlsson M."/>
            <person name="Huettel B."/>
            <person name="Barry K.W."/>
            <person name="Haridas S."/>
            <person name="Chen C."/>
            <person name="Bauer D."/>
            <person name="Andreopoulos W."/>
            <person name="Pangilinan J."/>
            <person name="LaButti K."/>
            <person name="Riley R."/>
            <person name="Lipzen A."/>
            <person name="Clum A."/>
            <person name="Drula E."/>
            <person name="Henrissat B."/>
            <person name="Kohler A."/>
            <person name="Grigoriev I.V."/>
            <person name="Martin F.M."/>
            <person name="Hacquard S."/>
        </authorList>
    </citation>
    <scope>NUCLEOTIDE SEQUENCE</scope>
    <source>
        <strain evidence="9">MPI-CAGE-CH-0230</strain>
    </source>
</reference>
<dbReference type="CDD" id="cd02257">
    <property type="entry name" value="Peptidase_C19"/>
    <property type="match status" value="1"/>
</dbReference>
<dbReference type="GO" id="GO:0005634">
    <property type="term" value="C:nucleus"/>
    <property type="evidence" value="ECO:0007669"/>
    <property type="project" value="TreeGrafter"/>
</dbReference>
<keyword evidence="4" id="KW-0833">Ubl conjugation pathway</keyword>
<dbReference type="Pfam" id="PF00443">
    <property type="entry name" value="UCH"/>
    <property type="match status" value="1"/>
</dbReference>
<evidence type="ECO:0000256" key="5">
    <source>
        <dbReference type="ARBA" id="ARBA00022801"/>
    </source>
</evidence>
<dbReference type="InterPro" id="IPR036873">
    <property type="entry name" value="Rhodanese-like_dom_sf"/>
</dbReference>
<dbReference type="AlphaFoldDB" id="A0A9P8YJV9"/>
<feature type="compositionally biased region" description="Polar residues" evidence="7">
    <location>
        <begin position="141"/>
        <end position="183"/>
    </location>
</feature>
<dbReference type="GeneID" id="70185776"/>
<dbReference type="PROSITE" id="PS00973">
    <property type="entry name" value="USP_2"/>
    <property type="match status" value="1"/>
</dbReference>
<keyword evidence="6" id="KW-0788">Thiol protease</keyword>
<name>A0A9P8YJV9_9PEZI</name>
<dbReference type="OrthoDB" id="292964at2759"/>
<feature type="region of interest" description="Disordered" evidence="7">
    <location>
        <begin position="1"/>
        <end position="21"/>
    </location>
</feature>
<feature type="region of interest" description="Disordered" evidence="7">
    <location>
        <begin position="584"/>
        <end position="634"/>
    </location>
</feature>
<evidence type="ECO:0000256" key="3">
    <source>
        <dbReference type="ARBA" id="ARBA00022670"/>
    </source>
</evidence>
<evidence type="ECO:0000259" key="8">
    <source>
        <dbReference type="PROSITE" id="PS50235"/>
    </source>
</evidence>
<evidence type="ECO:0000256" key="7">
    <source>
        <dbReference type="SAM" id="MobiDB-lite"/>
    </source>
</evidence>
<feature type="region of interest" description="Disordered" evidence="7">
    <location>
        <begin position="127"/>
        <end position="218"/>
    </location>
</feature>
<dbReference type="InterPro" id="IPR038765">
    <property type="entry name" value="Papain-like_cys_pep_sf"/>
</dbReference>
<comment type="caution">
    <text evidence="9">The sequence shown here is derived from an EMBL/GenBank/DDBJ whole genome shotgun (WGS) entry which is preliminary data.</text>
</comment>
<accession>A0A9P8YJV9</accession>
<dbReference type="EMBL" id="JAGTJQ010000001">
    <property type="protein sequence ID" value="KAH7040359.1"/>
    <property type="molecule type" value="Genomic_DNA"/>
</dbReference>
<dbReference type="EC" id="3.4.19.12" evidence="2"/>
<keyword evidence="5" id="KW-0378">Hydrolase</keyword>
<dbReference type="GO" id="GO:0004843">
    <property type="term" value="F:cysteine-type deubiquitinase activity"/>
    <property type="evidence" value="ECO:0007669"/>
    <property type="project" value="UniProtKB-EC"/>
</dbReference>
<evidence type="ECO:0000256" key="6">
    <source>
        <dbReference type="ARBA" id="ARBA00022807"/>
    </source>
</evidence>
<protein>
    <recommendedName>
        <fullName evidence="2">ubiquitinyl hydrolase 1</fullName>
        <ecNumber evidence="2">3.4.19.12</ecNumber>
    </recommendedName>
</protein>
<evidence type="ECO:0000313" key="9">
    <source>
        <dbReference type="EMBL" id="KAH7040359.1"/>
    </source>
</evidence>
<dbReference type="PANTHER" id="PTHR24006:SF687">
    <property type="entry name" value="UBIQUITIN CARBOXYL-TERMINAL HYDROLASE 10"/>
    <property type="match status" value="1"/>
</dbReference>
<dbReference type="GO" id="GO:0005829">
    <property type="term" value="C:cytosol"/>
    <property type="evidence" value="ECO:0007669"/>
    <property type="project" value="TreeGrafter"/>
</dbReference>
<dbReference type="PROSITE" id="PS00972">
    <property type="entry name" value="USP_1"/>
    <property type="match status" value="1"/>
</dbReference>
<feature type="domain" description="USP" evidence="8">
    <location>
        <begin position="644"/>
        <end position="1036"/>
    </location>
</feature>
<sequence length="1042" mass="115737">MATSANGQPRTGGPNGGRAPFRHIEDLVNVDVGVGLDPHSPLRKVLQAGDTHMRQAITYNDFKRPDLALQEYIRATTIAVITIPRHKDYPALKADRGDLGRLYQALKSKINSSSTTFEQIKEMIKEDNRKSGIQPARRQAATGSSTLFANLPSVPTSNPSSEFQGGQINGKQSAHSRSQSVQSYGGGLRSSEPAPAANRVKPQVHPKPQSLHGNALKQPSLFTPSEDLSSRFARLQNPSGARNPVPLAEWTFPTSGSTSGSFAGPAMGDAVPNMPKAPDAIYSPARGTVTSEVANLPSSTPRGMFSRTNSIVSAPSESARTSMERAIKTFSKDQVSSGANSEVELVPQPTGATIPAGDTITTSDLLRYMRKGSTQISLLIIDVRSRGQFDDGHIMSQRTICVDPEILMREGISADDIADSMVLAPPKERVHFENRHKVDLVVMYDQDTATVPRQISSNIEENVLFNLVQALTNYNFSKPLVNPPKLLVGGLTGWTAVLGEQSLATSTTSFGERSTPAYNTKLSVPSSRNRSASKTQTVDLSQTEIEKWNERVHRSTDDFLRRFPSIESQQESMMAPVHAQRAVVPAPSHDQHRHLYSGISPSPPTRPAPALPRTRYSGLESKEESGSPASRQKFSGAVRGAAKTGLVNMGNTCFANSTIQALLAAPRFSVELTEPEWPTNYKPRSGTTDKTPQLMSRIMGNMFQWLKKREFSEMRPTTFMNYLNSIHAGYTIMERNGRNRFTKFGDGSQHDVTELMTFLSDQLDLETQRNRPESNHPPRLPAIKDPSNPMRDLANDWLRYYNTEGGSIIDKYWRYLNTQQLTCRQCGAQNYTVDLKEDLWVTPQQRQHGETDTLESALRREFVKELLESECDTCKAKDKELTPRIGRLPPLLRVGLRRFDGATFQKNVHPIQFPFKDLDLSNFCHDEAERSKLRGYPQLVETGGGFSEPCQYDLFAVLSHAGSDASAGHYVCRVKDGATDTWWYCNDRSTSAEDFGPLLEARRTPNAGKKRYNDTVERIWNCDGGFTPYMLFYKRRDIPWEV</sequence>
<dbReference type="InterPro" id="IPR050164">
    <property type="entry name" value="Peptidase_C19"/>
</dbReference>
<dbReference type="InterPro" id="IPR028889">
    <property type="entry name" value="USP"/>
</dbReference>
<dbReference type="Gene3D" id="1.20.58.80">
    <property type="entry name" value="Phosphotransferase system, lactose/cellobiose-type IIA subunit"/>
    <property type="match status" value="1"/>
</dbReference>
<dbReference type="Proteomes" id="UP000756346">
    <property type="component" value="Unassembled WGS sequence"/>
</dbReference>
<dbReference type="SUPFAM" id="SSF54001">
    <property type="entry name" value="Cysteine proteinases"/>
    <property type="match status" value="1"/>
</dbReference>
<evidence type="ECO:0000256" key="1">
    <source>
        <dbReference type="ARBA" id="ARBA00000707"/>
    </source>
</evidence>
<feature type="region of interest" description="Disordered" evidence="7">
    <location>
        <begin position="768"/>
        <end position="788"/>
    </location>
</feature>
<dbReference type="PROSITE" id="PS50235">
    <property type="entry name" value="USP_3"/>
    <property type="match status" value="1"/>
</dbReference>
<gene>
    <name evidence="9" type="ORF">B0I36DRAFT_344118</name>
</gene>
<dbReference type="PANTHER" id="PTHR24006">
    <property type="entry name" value="UBIQUITIN CARBOXYL-TERMINAL HYDROLASE"/>
    <property type="match status" value="1"/>
</dbReference>
<dbReference type="GO" id="GO:0006508">
    <property type="term" value="P:proteolysis"/>
    <property type="evidence" value="ECO:0007669"/>
    <property type="project" value="UniProtKB-KW"/>
</dbReference>
<proteinExistence type="predicted"/>
<dbReference type="GO" id="GO:0016579">
    <property type="term" value="P:protein deubiquitination"/>
    <property type="evidence" value="ECO:0007669"/>
    <property type="project" value="InterPro"/>
</dbReference>